<gene>
    <name evidence="5" type="ORF">F1C12_11000</name>
</gene>
<dbReference type="KEGG" id="lse:F1C12_11000"/>
<dbReference type="EMBL" id="CP043641">
    <property type="protein sequence ID" value="QNE37668.1"/>
    <property type="molecule type" value="Genomic_DNA"/>
</dbReference>
<name>A0A7G6YGQ3_9MICO</name>
<reference evidence="6" key="1">
    <citation type="submission" date="2019-09" db="EMBL/GenBank/DDBJ databases">
        <title>Antimicrobial potential of Antarctic Bacteria.</title>
        <authorList>
            <person name="Benaud N."/>
            <person name="Edwards R.J."/>
            <person name="Ferrari B.C."/>
        </authorList>
    </citation>
    <scope>NUCLEOTIDE SEQUENCE [LARGE SCALE GENOMIC DNA]</scope>
    <source>
        <strain evidence="6">INR9</strain>
    </source>
</reference>
<dbReference type="GO" id="GO:0005829">
    <property type="term" value="C:cytosol"/>
    <property type="evidence" value="ECO:0007669"/>
    <property type="project" value="TreeGrafter"/>
</dbReference>
<dbReference type="CDD" id="cd03442">
    <property type="entry name" value="BFIT_BACH"/>
    <property type="match status" value="2"/>
</dbReference>
<dbReference type="PROSITE" id="PS51770">
    <property type="entry name" value="HOTDOG_ACOT"/>
    <property type="match status" value="2"/>
</dbReference>
<evidence type="ECO:0000313" key="6">
    <source>
        <dbReference type="Proteomes" id="UP000515511"/>
    </source>
</evidence>
<dbReference type="Pfam" id="PF03061">
    <property type="entry name" value="4HBT"/>
    <property type="match status" value="2"/>
</dbReference>
<dbReference type="InterPro" id="IPR006683">
    <property type="entry name" value="Thioestr_dom"/>
</dbReference>
<accession>A0A7G6YGQ3</accession>
<proteinExistence type="inferred from homology"/>
<dbReference type="PANTHER" id="PTHR11049:SF16">
    <property type="entry name" value="PROTEIN VDLD"/>
    <property type="match status" value="1"/>
</dbReference>
<dbReference type="InterPro" id="IPR029069">
    <property type="entry name" value="HotDog_dom_sf"/>
</dbReference>
<dbReference type="AlphaFoldDB" id="A0A7G6YGQ3"/>
<dbReference type="GO" id="GO:0052816">
    <property type="term" value="F:long-chain fatty acyl-CoA hydrolase activity"/>
    <property type="evidence" value="ECO:0007669"/>
    <property type="project" value="TreeGrafter"/>
</dbReference>
<evidence type="ECO:0000259" key="4">
    <source>
        <dbReference type="PROSITE" id="PS51770"/>
    </source>
</evidence>
<evidence type="ECO:0000256" key="1">
    <source>
        <dbReference type="ARBA" id="ARBA00010458"/>
    </source>
</evidence>
<dbReference type="GO" id="GO:0006637">
    <property type="term" value="P:acyl-CoA metabolic process"/>
    <property type="evidence" value="ECO:0007669"/>
    <property type="project" value="TreeGrafter"/>
</dbReference>
<dbReference type="Gene3D" id="3.10.129.10">
    <property type="entry name" value="Hotdog Thioesterase"/>
    <property type="match status" value="2"/>
</dbReference>
<feature type="domain" description="HotDog ACOT-type" evidence="4">
    <location>
        <begin position="171"/>
        <end position="284"/>
    </location>
</feature>
<feature type="domain" description="HotDog ACOT-type" evidence="4">
    <location>
        <begin position="11"/>
        <end position="124"/>
    </location>
</feature>
<evidence type="ECO:0000313" key="5">
    <source>
        <dbReference type="EMBL" id="QNE37668.1"/>
    </source>
</evidence>
<dbReference type="Proteomes" id="UP000515511">
    <property type="component" value="Chromosome"/>
</dbReference>
<keyword evidence="2 3" id="KW-0378">Hydrolase</keyword>
<dbReference type="InterPro" id="IPR033120">
    <property type="entry name" value="HOTDOG_ACOT"/>
</dbReference>
<dbReference type="SUPFAM" id="SSF54637">
    <property type="entry name" value="Thioesterase/thiol ester dehydrase-isomerase"/>
    <property type="match status" value="2"/>
</dbReference>
<dbReference type="InterPro" id="IPR040170">
    <property type="entry name" value="Cytosol_ACT"/>
</dbReference>
<sequence length="329" mass="34848">MPAARAGDGRPDGAITLRFLVAPSDMDATGQTVQAGRVLEWIDKAGYASAVGWSGSYCVTAYVGDVHFARPIAAGTIVEAHARVVYTGRTSVHVFVSIETAQLGGREFSVATHCILVFVAVGEDGTPREVPQWEPWSDGDRTVRERAQARIEPRKAIQATMLALNGVGAASAPPTVFRFLASPGDTNWGGNAHGGTVMRWIDETAYACAAGWASDPVVAVYSGGINFFRPIPIGNIVEVAARLIHTTDRSMHISVAVRSGHPATPHQLSLTTQCISIFVEKGASGSAVPVRSLPLVTPEDVALDSYARELIELRGAMSAIPSRLASTVF</sequence>
<protein>
    <submittedName>
        <fullName evidence="5">Acyl-CoA thioesterase</fullName>
    </submittedName>
</protein>
<dbReference type="PANTHER" id="PTHR11049">
    <property type="entry name" value="ACYL COENZYME A THIOESTER HYDROLASE"/>
    <property type="match status" value="1"/>
</dbReference>
<comment type="similarity">
    <text evidence="1">Belongs to the acyl coenzyme A hydrolase family.</text>
</comment>
<evidence type="ECO:0000256" key="3">
    <source>
        <dbReference type="PROSITE-ProRule" id="PRU01106"/>
    </source>
</evidence>
<organism evidence="5 6">
    <name type="scientific">Leifsonia shinshuensis</name>
    <dbReference type="NCBI Taxonomy" id="150026"/>
    <lineage>
        <taxon>Bacteria</taxon>
        <taxon>Bacillati</taxon>
        <taxon>Actinomycetota</taxon>
        <taxon>Actinomycetes</taxon>
        <taxon>Micrococcales</taxon>
        <taxon>Microbacteriaceae</taxon>
        <taxon>Leifsonia</taxon>
    </lineage>
</organism>
<evidence type="ECO:0000256" key="2">
    <source>
        <dbReference type="ARBA" id="ARBA00022801"/>
    </source>
</evidence>